<evidence type="ECO:0000256" key="6">
    <source>
        <dbReference type="ARBA" id="ARBA00022692"/>
    </source>
</evidence>
<keyword evidence="5" id="KW-0808">Transferase</keyword>
<dbReference type="InterPro" id="IPR032794">
    <property type="entry name" value="LINES_N"/>
</dbReference>
<dbReference type="RefSeq" id="XP_028562365.1">
    <property type="nucleotide sequence ID" value="XM_028706532.1"/>
</dbReference>
<evidence type="ECO:0000256" key="7">
    <source>
        <dbReference type="ARBA" id="ARBA00022824"/>
    </source>
</evidence>
<comment type="pathway">
    <text evidence="2">Lipid metabolism; sphingolipid metabolism.</text>
</comment>
<dbReference type="GeneTree" id="ENSGT01030000234515"/>
<dbReference type="GeneID" id="114584561"/>
<dbReference type="FunFam" id="1.10.10.60:FF:000020">
    <property type="entry name" value="Ceramide synthase 5"/>
    <property type="match status" value="1"/>
</dbReference>
<dbReference type="InterPro" id="IPR006634">
    <property type="entry name" value="TLC-dom"/>
</dbReference>
<evidence type="ECO:0000256" key="2">
    <source>
        <dbReference type="ARBA" id="ARBA00004760"/>
    </source>
</evidence>
<feature type="compositionally biased region" description="Acidic residues" evidence="13">
    <location>
        <begin position="825"/>
        <end position="834"/>
    </location>
</feature>
<feature type="transmembrane region" description="Helical" evidence="14">
    <location>
        <begin position="740"/>
        <end position="763"/>
    </location>
</feature>
<dbReference type="InterPro" id="IPR009057">
    <property type="entry name" value="Homeodomain-like_sf"/>
</dbReference>
<accession>A0A670J6K6</accession>
<dbReference type="UniPathway" id="UPA00222"/>
<dbReference type="PROSITE" id="PS50922">
    <property type="entry name" value="TLC"/>
    <property type="match status" value="1"/>
</dbReference>
<keyword evidence="9" id="KW-0443">Lipid metabolism</keyword>
<dbReference type="Gene3D" id="1.10.10.60">
    <property type="entry name" value="Homeodomain-like"/>
    <property type="match status" value="1"/>
</dbReference>
<evidence type="ECO:0000256" key="4">
    <source>
        <dbReference type="ARBA" id="ARBA00022516"/>
    </source>
</evidence>
<evidence type="ECO:0000259" key="15">
    <source>
        <dbReference type="PROSITE" id="PS50922"/>
    </source>
</evidence>
<feature type="region of interest" description="Disordered" evidence="13">
    <location>
        <begin position="825"/>
        <end position="855"/>
    </location>
</feature>
<comment type="subcellular location">
    <subcellularLocation>
        <location evidence="1">Endoplasmic reticulum membrane</location>
        <topology evidence="1">Multi-pass membrane protein</topology>
    </subcellularLocation>
</comment>
<evidence type="ECO:0000256" key="12">
    <source>
        <dbReference type="PROSITE-ProRule" id="PRU00205"/>
    </source>
</evidence>
<keyword evidence="6 12" id="KW-0812">Transmembrane</keyword>
<dbReference type="SUPFAM" id="SSF46689">
    <property type="entry name" value="Homeodomain-like"/>
    <property type="match status" value="1"/>
</dbReference>
<evidence type="ECO:0000256" key="14">
    <source>
        <dbReference type="SAM" id="Phobius"/>
    </source>
</evidence>
<protein>
    <submittedName>
        <fullName evidence="16">Protein Lines homolog 1-like</fullName>
    </submittedName>
</protein>
<comment type="pathway">
    <text evidence="3">Sphingolipid metabolism.</text>
</comment>
<evidence type="ECO:0000256" key="5">
    <source>
        <dbReference type="ARBA" id="ARBA00022679"/>
    </source>
</evidence>
<dbReference type="InterPro" id="IPR016439">
    <property type="entry name" value="Lag1/Lac1-like"/>
</dbReference>
<sequence length="855" mass="98296">MTENTKFSHNWASLQQMYDGMLADALFLKDSHSCAALLNPPISLQYLSSTNRKSWAMSLFSPNTGARKSSDPAFTALKTDDEPDTSESVIRSTCHSREIMLLQLTLIKMMLSKMQSQGVAVESKQKYLEIIRILLKEANIDSKLIHLLLISDKQLSYQASKALVFLVRFQLTEEGSLNSPWFAFCSEALSGFPKSSHVAECLWTLTNVIREILKDEGLCKGGGLQKILTSLDKVLEDFYNRIPSSYSEIAQVSAKATNDLSSFLDLLELLVASRTQAPLNLVCQRMLLLNVSCVLGLVTSPIHDLIKKKAIVLLKKCILHKAGEDLIKGKVPSSSHPNLHFDKDRLVFAGVVLQFVATGWLNHFSLSEKASHYGGRQVKPEVGICCSPAQVTLRALSLVLLKALEVKITDSASEAEARVHLESIMHPLLAFLKSHVGSSHASEHPCAWLSTLFIEQDDDMLEAAKTLLTVHLKFERMAHIIKFVNSWFWWENIWMPANCSWSDYEDRNGYIFPKPHQLLVTIPYAFGMLALRFFVERCIAAPLANLMGIKSVKRVRPQKNPTLETFFRKCTKKPSQLEIRGLAKKCNWTVHLVEKWFRRRRNLEIPTLHKKFQEACWRFIFYLTSCIAGIVFLYDKPWLYDLWQVWANYPYHSLLASQYWYYVLQMSFYSSLLLTLGFDTKRKDFKAHVIHHFAALALMFCSWCSNHVRIGTLVMLIHDSADFWLEAAKMFNYARWEKTCSFFFIVFSIAFFITRMIFFPFWILRSTLIYPIYYTQTFVLAYIVYNVPLLILQGLHLYWGYLVFKILKKFIFIKHVKDERSDEEEEDSFSDVEEECTKNGSKNGLSYPLLNNNNH</sequence>
<reference evidence="16" key="2">
    <citation type="submission" date="2025-08" db="UniProtKB">
        <authorList>
            <consortium name="Ensembl"/>
        </authorList>
    </citation>
    <scope>IDENTIFICATION</scope>
</reference>
<dbReference type="Pfam" id="PF14694">
    <property type="entry name" value="LINES_N"/>
    <property type="match status" value="1"/>
</dbReference>
<dbReference type="PANTHER" id="PTHR12560:SF18">
    <property type="entry name" value="CERAMIDE SYNTHASE 3"/>
    <property type="match status" value="1"/>
</dbReference>
<feature type="transmembrane region" description="Helical" evidence="14">
    <location>
        <begin position="783"/>
        <end position="804"/>
    </location>
</feature>
<feature type="compositionally biased region" description="Polar residues" evidence="13">
    <location>
        <begin position="838"/>
        <end position="855"/>
    </location>
</feature>
<dbReference type="GO" id="GO:0005789">
    <property type="term" value="C:endoplasmic reticulum membrane"/>
    <property type="evidence" value="ECO:0007669"/>
    <property type="project" value="UniProtKB-SubCell"/>
</dbReference>
<dbReference type="SMART" id="SM00724">
    <property type="entry name" value="TLC"/>
    <property type="match status" value="1"/>
</dbReference>
<dbReference type="Proteomes" id="UP000472272">
    <property type="component" value="Chromosome 14"/>
</dbReference>
<evidence type="ECO:0000256" key="10">
    <source>
        <dbReference type="ARBA" id="ARBA00023136"/>
    </source>
</evidence>
<reference evidence="16 17" key="1">
    <citation type="journal article" date="2019" name="Proc. Natl. Acad. Sci. U.S.A.">
        <title>Regulatory changes in pterin and carotenoid genes underlie balanced color polymorphisms in the wall lizard.</title>
        <authorList>
            <person name="Andrade P."/>
            <person name="Pinho C."/>
            <person name="Perez I de Lanuza G."/>
            <person name="Afonso S."/>
            <person name="Brejcha J."/>
            <person name="Rubin C.J."/>
            <person name="Wallerman O."/>
            <person name="Pereira P."/>
            <person name="Sabatino S.J."/>
            <person name="Bellati A."/>
            <person name="Pellitteri-Rosa D."/>
            <person name="Bosakova Z."/>
            <person name="Bunikis I."/>
            <person name="Carretero M.A."/>
            <person name="Feiner N."/>
            <person name="Marsik P."/>
            <person name="Pauperio F."/>
            <person name="Salvi D."/>
            <person name="Soler L."/>
            <person name="While G.M."/>
            <person name="Uller T."/>
            <person name="Font E."/>
            <person name="Andersson L."/>
            <person name="Carneiro M."/>
        </authorList>
    </citation>
    <scope>NUCLEOTIDE SEQUENCE</scope>
</reference>
<name>A0A670J6K6_PODMU</name>
<dbReference type="Ensembl" id="ENSPMRT00000021402.1">
    <property type="protein sequence ID" value="ENSPMRP00000020158.1"/>
    <property type="gene ID" value="ENSPMRG00000013121.1"/>
</dbReference>
<evidence type="ECO:0000256" key="13">
    <source>
        <dbReference type="SAM" id="MobiDB-lite"/>
    </source>
</evidence>
<dbReference type="CDD" id="cd00086">
    <property type="entry name" value="homeodomain"/>
    <property type="match status" value="1"/>
</dbReference>
<evidence type="ECO:0000313" key="16">
    <source>
        <dbReference type="Ensembl" id="ENSPMRP00000020158.1"/>
    </source>
</evidence>
<dbReference type="Pfam" id="PF03798">
    <property type="entry name" value="TRAM_LAG1_CLN8"/>
    <property type="match status" value="1"/>
</dbReference>
<reference evidence="16" key="3">
    <citation type="submission" date="2025-09" db="UniProtKB">
        <authorList>
            <consortium name="Ensembl"/>
        </authorList>
    </citation>
    <scope>IDENTIFICATION</scope>
</reference>
<evidence type="ECO:0000256" key="11">
    <source>
        <dbReference type="ARBA" id="ARBA00049036"/>
    </source>
</evidence>
<organism evidence="16 17">
    <name type="scientific">Podarcis muralis</name>
    <name type="common">Wall lizard</name>
    <name type="synonym">Lacerta muralis</name>
    <dbReference type="NCBI Taxonomy" id="64176"/>
    <lineage>
        <taxon>Eukaryota</taxon>
        <taxon>Metazoa</taxon>
        <taxon>Chordata</taxon>
        <taxon>Craniata</taxon>
        <taxon>Vertebrata</taxon>
        <taxon>Euteleostomi</taxon>
        <taxon>Lepidosauria</taxon>
        <taxon>Squamata</taxon>
        <taxon>Bifurcata</taxon>
        <taxon>Unidentata</taxon>
        <taxon>Episquamata</taxon>
        <taxon>Laterata</taxon>
        <taxon>Lacertibaenia</taxon>
        <taxon>Lacertidae</taxon>
        <taxon>Podarcis</taxon>
    </lineage>
</organism>
<feature type="transmembrane region" description="Helical" evidence="14">
    <location>
        <begin position="659"/>
        <end position="678"/>
    </location>
</feature>
<keyword evidence="4" id="KW-0444">Lipid biosynthesis</keyword>
<keyword evidence="17" id="KW-1185">Reference proteome</keyword>
<evidence type="ECO:0000256" key="3">
    <source>
        <dbReference type="ARBA" id="ARBA00004991"/>
    </source>
</evidence>
<evidence type="ECO:0000256" key="1">
    <source>
        <dbReference type="ARBA" id="ARBA00004477"/>
    </source>
</evidence>
<comment type="catalytic activity">
    <reaction evidence="11">
        <text>sphinganine + octadecanoyl-CoA = N-(octadecanoyl)-sphinganine + CoA + H(+)</text>
        <dbReference type="Rhea" id="RHEA:36547"/>
        <dbReference type="ChEBI" id="CHEBI:15378"/>
        <dbReference type="ChEBI" id="CHEBI:57287"/>
        <dbReference type="ChEBI" id="CHEBI:57394"/>
        <dbReference type="ChEBI" id="CHEBI:57817"/>
        <dbReference type="ChEBI" id="CHEBI:67033"/>
    </reaction>
    <physiologicalReaction direction="left-to-right" evidence="11">
        <dbReference type="Rhea" id="RHEA:36548"/>
    </physiologicalReaction>
</comment>
<evidence type="ECO:0000256" key="9">
    <source>
        <dbReference type="ARBA" id="ARBA00023098"/>
    </source>
</evidence>
<proteinExistence type="predicted"/>
<feature type="domain" description="TLC" evidence="15">
    <location>
        <begin position="610"/>
        <end position="812"/>
    </location>
</feature>
<dbReference type="PANTHER" id="PTHR12560">
    <property type="entry name" value="LONGEVITY ASSURANCE FACTOR 1 LAG1"/>
    <property type="match status" value="1"/>
</dbReference>
<dbReference type="InterPro" id="IPR001356">
    <property type="entry name" value="HD"/>
</dbReference>
<dbReference type="AlphaFoldDB" id="A0A670J6K6"/>
<keyword evidence="10 12" id="KW-0472">Membrane</keyword>
<dbReference type="GO" id="GO:0003677">
    <property type="term" value="F:DNA binding"/>
    <property type="evidence" value="ECO:0007669"/>
    <property type="project" value="InterPro"/>
</dbReference>
<dbReference type="GO" id="GO:0050291">
    <property type="term" value="F:sphingosine N-acyltransferase activity"/>
    <property type="evidence" value="ECO:0007669"/>
    <property type="project" value="InterPro"/>
</dbReference>
<dbReference type="GO" id="GO:0046513">
    <property type="term" value="P:ceramide biosynthetic process"/>
    <property type="evidence" value="ECO:0007669"/>
    <property type="project" value="InterPro"/>
</dbReference>
<feature type="transmembrane region" description="Helical" evidence="14">
    <location>
        <begin position="615"/>
        <end position="634"/>
    </location>
</feature>
<evidence type="ECO:0000256" key="8">
    <source>
        <dbReference type="ARBA" id="ARBA00022989"/>
    </source>
</evidence>
<keyword evidence="8 14" id="KW-1133">Transmembrane helix</keyword>
<evidence type="ECO:0000313" key="17">
    <source>
        <dbReference type="Proteomes" id="UP000472272"/>
    </source>
</evidence>
<gene>
    <name evidence="16" type="primary">LOC114584561</name>
</gene>
<keyword evidence="7" id="KW-0256">Endoplasmic reticulum</keyword>